<comment type="subcellular location">
    <subcellularLocation>
        <location evidence="1">Cell membrane</location>
        <topology evidence="1">Multi-pass membrane protein</topology>
    </subcellularLocation>
</comment>
<feature type="transmembrane region" description="Helical" evidence="9">
    <location>
        <begin position="38"/>
        <end position="57"/>
    </location>
</feature>
<sequence>MSTTSVTHLPTDSQPTEPGTKVTRVTPMRRLSHIAERFGLVLLLIAITAFFALWPVTSSTFPTTANMRNILANESILVIAALAALVPLVAERFDLSVGAIVMVSSITTAKVVTQLGLPLAIGVLAGMLTGLVIGLVNGVIIAYFNASSLVITSGMSTLLAGVGSYLAGDTTLLGIPDSLAAFGNQYWLGVARPVWLLIVVALAVAYMLGLTAFGRTLLSIGSNESAARLVGLPVARSVMMAFALSGALAGLAGVLLLARTGSAAAGVGAGYTLPALAAIFLGSTTIKLGRFTVAGTLVGVFFVAISINGLTLAGADDWVEPFFNGAAVVIAVAASAILAKRRLGGTR</sequence>
<feature type="transmembrane region" description="Helical" evidence="9">
    <location>
        <begin position="321"/>
        <end position="339"/>
    </location>
</feature>
<evidence type="ECO:0000256" key="2">
    <source>
        <dbReference type="ARBA" id="ARBA00022448"/>
    </source>
</evidence>
<keyword evidence="6 9" id="KW-1133">Transmembrane helix</keyword>
<dbReference type="AlphaFoldDB" id="A0A9X2LZI7"/>
<reference evidence="10" key="1">
    <citation type="submission" date="2022-06" db="EMBL/GenBank/DDBJ databases">
        <title>WGS of actinobacteria.</title>
        <authorList>
            <person name="Thawai C."/>
        </authorList>
    </citation>
    <scope>NUCLEOTIDE SEQUENCE</scope>
    <source>
        <strain evidence="10">DSM 42010</strain>
    </source>
</reference>
<feature type="transmembrane region" description="Helical" evidence="9">
    <location>
        <begin position="95"/>
        <end position="113"/>
    </location>
</feature>
<protein>
    <submittedName>
        <fullName evidence="10">ABC transporter permease</fullName>
    </submittedName>
</protein>
<keyword evidence="5 9" id="KW-0812">Transmembrane</keyword>
<evidence type="ECO:0000256" key="5">
    <source>
        <dbReference type="ARBA" id="ARBA00022692"/>
    </source>
</evidence>
<feature type="region of interest" description="Disordered" evidence="8">
    <location>
        <begin position="1"/>
        <end position="22"/>
    </location>
</feature>
<feature type="transmembrane region" description="Helical" evidence="9">
    <location>
        <begin position="156"/>
        <end position="175"/>
    </location>
</feature>
<evidence type="ECO:0000256" key="4">
    <source>
        <dbReference type="ARBA" id="ARBA00022519"/>
    </source>
</evidence>
<keyword evidence="4" id="KW-0997">Cell inner membrane</keyword>
<evidence type="ECO:0000256" key="1">
    <source>
        <dbReference type="ARBA" id="ARBA00004651"/>
    </source>
</evidence>
<dbReference type="Pfam" id="PF02653">
    <property type="entry name" value="BPD_transp_2"/>
    <property type="match status" value="1"/>
</dbReference>
<evidence type="ECO:0000313" key="11">
    <source>
        <dbReference type="Proteomes" id="UP001142400"/>
    </source>
</evidence>
<comment type="caution">
    <text evidence="10">The sequence shown here is derived from an EMBL/GenBank/DDBJ whole genome shotgun (WGS) entry which is preliminary data.</text>
</comment>
<dbReference type="Proteomes" id="UP001142400">
    <property type="component" value="Unassembled WGS sequence"/>
</dbReference>
<feature type="transmembrane region" description="Helical" evidence="9">
    <location>
        <begin position="119"/>
        <end position="144"/>
    </location>
</feature>
<dbReference type="PANTHER" id="PTHR32196">
    <property type="entry name" value="ABC TRANSPORTER PERMEASE PROTEIN YPHD-RELATED-RELATED"/>
    <property type="match status" value="1"/>
</dbReference>
<feature type="transmembrane region" description="Helical" evidence="9">
    <location>
        <begin position="195"/>
        <end position="218"/>
    </location>
</feature>
<evidence type="ECO:0000256" key="3">
    <source>
        <dbReference type="ARBA" id="ARBA00022475"/>
    </source>
</evidence>
<gene>
    <name evidence="10" type="ORF">NQU54_24365</name>
</gene>
<dbReference type="GO" id="GO:0022857">
    <property type="term" value="F:transmembrane transporter activity"/>
    <property type="evidence" value="ECO:0007669"/>
    <property type="project" value="InterPro"/>
</dbReference>
<keyword evidence="3" id="KW-1003">Cell membrane</keyword>
<evidence type="ECO:0000256" key="9">
    <source>
        <dbReference type="SAM" id="Phobius"/>
    </source>
</evidence>
<evidence type="ECO:0000256" key="6">
    <source>
        <dbReference type="ARBA" id="ARBA00022989"/>
    </source>
</evidence>
<dbReference type="RefSeq" id="WP_257632973.1">
    <property type="nucleotide sequence ID" value="NZ_JANIIC010000030.1"/>
</dbReference>
<feature type="compositionally biased region" description="Polar residues" evidence="8">
    <location>
        <begin position="1"/>
        <end position="17"/>
    </location>
</feature>
<evidence type="ECO:0000256" key="8">
    <source>
        <dbReference type="SAM" id="MobiDB-lite"/>
    </source>
</evidence>
<feature type="transmembrane region" description="Helical" evidence="9">
    <location>
        <begin position="263"/>
        <end position="281"/>
    </location>
</feature>
<dbReference type="CDD" id="cd06579">
    <property type="entry name" value="TM_PBP1_transp_AraH_like"/>
    <property type="match status" value="1"/>
</dbReference>
<keyword evidence="7 9" id="KW-0472">Membrane</keyword>
<feature type="transmembrane region" description="Helical" evidence="9">
    <location>
        <begin position="238"/>
        <end position="257"/>
    </location>
</feature>
<evidence type="ECO:0000313" key="10">
    <source>
        <dbReference type="EMBL" id="MCQ8832120.1"/>
    </source>
</evidence>
<evidence type="ECO:0000256" key="7">
    <source>
        <dbReference type="ARBA" id="ARBA00023136"/>
    </source>
</evidence>
<dbReference type="GO" id="GO:0005886">
    <property type="term" value="C:plasma membrane"/>
    <property type="evidence" value="ECO:0007669"/>
    <property type="project" value="UniProtKB-SubCell"/>
</dbReference>
<feature type="transmembrane region" description="Helical" evidence="9">
    <location>
        <begin position="69"/>
        <end position="88"/>
    </location>
</feature>
<keyword evidence="11" id="KW-1185">Reference proteome</keyword>
<name>A0A9X2LZI7_STRMQ</name>
<dbReference type="EMBL" id="JANIIC010000030">
    <property type="protein sequence ID" value="MCQ8832120.1"/>
    <property type="molecule type" value="Genomic_DNA"/>
</dbReference>
<feature type="transmembrane region" description="Helical" evidence="9">
    <location>
        <begin position="293"/>
        <end position="315"/>
    </location>
</feature>
<proteinExistence type="predicted"/>
<organism evidence="10 11">
    <name type="scientific">Streptomyces malaysiensis subsp. samsunensis</name>
    <dbReference type="NCBI Taxonomy" id="459658"/>
    <lineage>
        <taxon>Bacteria</taxon>
        <taxon>Bacillati</taxon>
        <taxon>Actinomycetota</taxon>
        <taxon>Actinomycetes</taxon>
        <taxon>Kitasatosporales</taxon>
        <taxon>Streptomycetaceae</taxon>
        <taxon>Streptomyces</taxon>
        <taxon>Streptomyces violaceusniger group</taxon>
    </lineage>
</organism>
<accession>A0A9X2LZI7</accession>
<dbReference type="PANTHER" id="PTHR32196:SF21">
    <property type="entry name" value="ABC TRANSPORTER PERMEASE PROTEIN YPHD-RELATED"/>
    <property type="match status" value="1"/>
</dbReference>
<keyword evidence="2" id="KW-0813">Transport</keyword>
<dbReference type="InterPro" id="IPR001851">
    <property type="entry name" value="ABC_transp_permease"/>
</dbReference>